<dbReference type="InterPro" id="IPR028082">
    <property type="entry name" value="Peripla_BP_I"/>
</dbReference>
<gene>
    <name evidence="6" type="ORF">WMO43_05335</name>
</gene>
<accession>A0ABV1HE00</accession>
<evidence type="ECO:0000256" key="1">
    <source>
        <dbReference type="ARBA" id="ARBA00023015"/>
    </source>
</evidence>
<dbReference type="InterPro" id="IPR010982">
    <property type="entry name" value="Lambda_DNA-bd_dom_sf"/>
</dbReference>
<keyword evidence="3" id="KW-0804">Transcription</keyword>
<feature type="domain" description="HTH lacI-type" evidence="4">
    <location>
        <begin position="1"/>
        <end position="55"/>
    </location>
</feature>
<sequence>MTIKDIAKESGYSVSTVSRVLNNRRDVSPEAKKRISEIVAAYNFIPNNNAKHLKQSTSKNIAVLVKGTSNMLFANIVEEVQKMLEETKYSAEVCYMDEDKNEVEQALILCRERKPMGILFLGGNPSNFKEKYEQIEVPGVLITNCGKELPFENLSSVSVDDIAAAKQAMDYLLENKHKNIGILGGDITLSHTSQQRYLGCLESFKKHGLEFDKEKYYENCRFSFDSAYRAMVRLLEKAPDITAIFAMADVTAIGAIRALKDKGFNVPEDISVIGFDGIELADYYNPKLTTIKQPARELAIRGVEILFNFIDFQAGSIHETVNVDLITGESVKKLTSGGEG</sequence>
<dbReference type="SMART" id="SM00354">
    <property type="entry name" value="HTH_LACI"/>
    <property type="match status" value="1"/>
</dbReference>
<dbReference type="Pfam" id="PF13377">
    <property type="entry name" value="Peripla_BP_3"/>
    <property type="match status" value="1"/>
</dbReference>
<dbReference type="Proteomes" id="UP001454489">
    <property type="component" value="Unassembled WGS sequence"/>
</dbReference>
<evidence type="ECO:0000313" key="6">
    <source>
        <dbReference type="EMBL" id="MEQ2557302.1"/>
    </source>
</evidence>
<evidence type="ECO:0000313" key="7">
    <source>
        <dbReference type="Proteomes" id="UP001454489"/>
    </source>
</evidence>
<dbReference type="Gene3D" id="1.10.260.40">
    <property type="entry name" value="lambda repressor-like DNA-binding domains"/>
    <property type="match status" value="1"/>
</dbReference>
<dbReference type="SUPFAM" id="SSF47413">
    <property type="entry name" value="lambda repressor-like DNA-binding domains"/>
    <property type="match status" value="1"/>
</dbReference>
<reference evidence="6 7" key="1">
    <citation type="submission" date="2024-03" db="EMBL/GenBank/DDBJ databases">
        <title>Human intestinal bacterial collection.</title>
        <authorList>
            <person name="Pauvert C."/>
            <person name="Hitch T.C.A."/>
            <person name="Clavel T."/>
        </authorList>
    </citation>
    <scope>NUCLEOTIDE SEQUENCE [LARGE SCALE GENOMIC DNA]</scope>
    <source>
        <strain evidence="6 7">CLA-AA-H185</strain>
    </source>
</reference>
<dbReference type="GO" id="GO:0003677">
    <property type="term" value="F:DNA binding"/>
    <property type="evidence" value="ECO:0007669"/>
    <property type="project" value="UniProtKB-KW"/>
</dbReference>
<keyword evidence="1" id="KW-0805">Transcription regulation</keyword>
<keyword evidence="2 6" id="KW-0238">DNA-binding</keyword>
<dbReference type="CDD" id="cd01392">
    <property type="entry name" value="HTH_LacI"/>
    <property type="match status" value="1"/>
</dbReference>
<evidence type="ECO:0000259" key="4">
    <source>
        <dbReference type="PROSITE" id="PS50932"/>
    </source>
</evidence>
<evidence type="ECO:0000256" key="2">
    <source>
        <dbReference type="ARBA" id="ARBA00023125"/>
    </source>
</evidence>
<dbReference type="PANTHER" id="PTHR30146:SF109">
    <property type="entry name" value="HTH-TYPE TRANSCRIPTIONAL REGULATOR GALS"/>
    <property type="match status" value="1"/>
</dbReference>
<dbReference type="SUPFAM" id="SSF53822">
    <property type="entry name" value="Periplasmic binding protein-like I"/>
    <property type="match status" value="1"/>
</dbReference>
<feature type="domain" description="HTH cro/C1-type" evidence="5">
    <location>
        <begin position="1"/>
        <end position="38"/>
    </location>
</feature>
<name>A0ABV1HE00_9FIRM</name>
<evidence type="ECO:0000259" key="5">
    <source>
        <dbReference type="PROSITE" id="PS50943"/>
    </source>
</evidence>
<dbReference type="InterPro" id="IPR000843">
    <property type="entry name" value="HTH_LacI"/>
</dbReference>
<dbReference type="Gene3D" id="3.40.50.2300">
    <property type="match status" value="2"/>
</dbReference>
<comment type="caution">
    <text evidence="6">The sequence shown here is derived from an EMBL/GenBank/DDBJ whole genome shotgun (WGS) entry which is preliminary data.</text>
</comment>
<proteinExistence type="predicted"/>
<dbReference type="Pfam" id="PF00356">
    <property type="entry name" value="LacI"/>
    <property type="match status" value="1"/>
</dbReference>
<dbReference type="InterPro" id="IPR046335">
    <property type="entry name" value="LacI/GalR-like_sensor"/>
</dbReference>
<dbReference type="InterPro" id="IPR001387">
    <property type="entry name" value="Cro/C1-type_HTH"/>
</dbReference>
<dbReference type="PROSITE" id="PS50943">
    <property type="entry name" value="HTH_CROC1"/>
    <property type="match status" value="1"/>
</dbReference>
<organism evidence="6 7">
    <name type="scientific">Maccoyibacter intestinihominis</name>
    <dbReference type="NCBI Taxonomy" id="3133499"/>
    <lineage>
        <taxon>Bacteria</taxon>
        <taxon>Bacillati</taxon>
        <taxon>Bacillota</taxon>
        <taxon>Clostridia</taxon>
        <taxon>Lachnospirales</taxon>
        <taxon>Lachnospiraceae</taxon>
        <taxon>Maccoyibacter</taxon>
    </lineage>
</organism>
<dbReference type="RefSeq" id="WP_353530430.1">
    <property type="nucleotide sequence ID" value="NZ_JBBMEX010000004.1"/>
</dbReference>
<dbReference type="PANTHER" id="PTHR30146">
    <property type="entry name" value="LACI-RELATED TRANSCRIPTIONAL REPRESSOR"/>
    <property type="match status" value="1"/>
</dbReference>
<evidence type="ECO:0000256" key="3">
    <source>
        <dbReference type="ARBA" id="ARBA00023163"/>
    </source>
</evidence>
<dbReference type="EMBL" id="JBBMEX010000004">
    <property type="protein sequence ID" value="MEQ2557302.1"/>
    <property type="molecule type" value="Genomic_DNA"/>
</dbReference>
<protein>
    <submittedName>
        <fullName evidence="6">LacI family DNA-binding transcriptional regulator</fullName>
    </submittedName>
</protein>
<dbReference type="PROSITE" id="PS50932">
    <property type="entry name" value="HTH_LACI_2"/>
    <property type="match status" value="1"/>
</dbReference>
<dbReference type="CDD" id="cd06267">
    <property type="entry name" value="PBP1_LacI_sugar_binding-like"/>
    <property type="match status" value="1"/>
</dbReference>
<keyword evidence="7" id="KW-1185">Reference proteome</keyword>